<dbReference type="CDD" id="cd16527">
    <property type="entry name" value="RING-HC_PEX10"/>
    <property type="match status" value="1"/>
</dbReference>
<dbReference type="GO" id="GO:0005778">
    <property type="term" value="C:peroxisomal membrane"/>
    <property type="evidence" value="ECO:0007669"/>
    <property type="project" value="UniProtKB-SubCell"/>
</dbReference>
<dbReference type="InterPro" id="IPR025654">
    <property type="entry name" value="PEX2/10"/>
</dbReference>
<dbReference type="PANTHER" id="PTHR23350">
    <property type="entry name" value="PEROXISOME ASSEMBLY PROTEIN 10"/>
    <property type="match status" value="1"/>
</dbReference>
<evidence type="ECO:0000256" key="14">
    <source>
        <dbReference type="ARBA" id="ARBA00022927"/>
    </source>
</evidence>
<dbReference type="InterPro" id="IPR001841">
    <property type="entry name" value="Znf_RING"/>
</dbReference>
<evidence type="ECO:0000256" key="15">
    <source>
        <dbReference type="ARBA" id="ARBA00022989"/>
    </source>
</evidence>
<dbReference type="GO" id="GO:0061630">
    <property type="term" value="F:ubiquitin protein ligase activity"/>
    <property type="evidence" value="ECO:0007669"/>
    <property type="project" value="UniProtKB-EC"/>
</dbReference>
<reference evidence="21" key="1">
    <citation type="submission" date="2019-03" db="EMBL/GenBank/DDBJ databases">
        <title>Long read genome sequence of the mycoparasitic Pythium oligandrum ATCC 38472 isolated from sugarbeet rhizosphere.</title>
        <authorList>
            <person name="Gaulin E."/>
        </authorList>
    </citation>
    <scope>NUCLEOTIDE SEQUENCE</scope>
    <source>
        <strain evidence="21">ATCC 38472_TT</strain>
    </source>
</reference>
<protein>
    <recommendedName>
        <fullName evidence="5">RING-type E3 ubiquitin transferase</fullName>
        <ecNumber evidence="5">2.3.2.27</ecNumber>
    </recommendedName>
</protein>
<evidence type="ECO:0000256" key="10">
    <source>
        <dbReference type="ARBA" id="ARBA00022723"/>
    </source>
</evidence>
<dbReference type="AlphaFoldDB" id="A0A8K1CPK9"/>
<evidence type="ECO:0000313" key="22">
    <source>
        <dbReference type="Proteomes" id="UP000794436"/>
    </source>
</evidence>
<evidence type="ECO:0000256" key="4">
    <source>
        <dbReference type="ARBA" id="ARBA00008704"/>
    </source>
</evidence>
<evidence type="ECO:0000256" key="6">
    <source>
        <dbReference type="ARBA" id="ARBA00022448"/>
    </source>
</evidence>
<evidence type="ECO:0000256" key="13">
    <source>
        <dbReference type="ARBA" id="ARBA00022833"/>
    </source>
</evidence>
<evidence type="ECO:0000256" key="18">
    <source>
        <dbReference type="PROSITE-ProRule" id="PRU00175"/>
    </source>
</evidence>
<organism evidence="21 22">
    <name type="scientific">Pythium oligandrum</name>
    <name type="common">Mycoparasitic fungus</name>
    <dbReference type="NCBI Taxonomy" id="41045"/>
    <lineage>
        <taxon>Eukaryota</taxon>
        <taxon>Sar</taxon>
        <taxon>Stramenopiles</taxon>
        <taxon>Oomycota</taxon>
        <taxon>Peronosporomycetes</taxon>
        <taxon>Pythiales</taxon>
        <taxon>Pythiaceae</taxon>
        <taxon>Pythium</taxon>
    </lineage>
</organism>
<sequence length="388" mass="43367">MPMTTTSGFPAAGACAELLLADQKDVVYENEVKNLLRELLERCCGTHLLSQLLPELTSLSSLLYYLLVLGRKRPQQTLGEEYCDMMRVTPVQEGAQQLPAVRNVRFARHLLWIALAVVPQYLSSRSQTGWLRLSQLTWSPRERMAQQLRERQAAAAAAAAANGEDAVRAPAPKLTLTKSLLSLLDRLVAAIKEFGSRLEKKLLPSTYEFALAPLQNWLSQVHLAAFYVAARYFHFSKRLASIEYVFVRKDVHPALNLSLLGYLMFVRLFSTAVGEMKRLQKLYKDDARQRLGEMLMPGSQGSSARVPTSPAESSLAPEPVPSSSTSTSRSRRKCALCLGERTSPATTPCGHVFCWTCIVGWCQKNKAECPLCRQETHPQQIKCIYNYS</sequence>
<dbReference type="EMBL" id="SPLM01000004">
    <property type="protein sequence ID" value="TMW67432.1"/>
    <property type="molecule type" value="Genomic_DNA"/>
</dbReference>
<keyword evidence="12" id="KW-0833">Ubl conjugation pathway</keyword>
<proteinExistence type="inferred from homology"/>
<feature type="region of interest" description="Disordered" evidence="19">
    <location>
        <begin position="295"/>
        <end position="327"/>
    </location>
</feature>
<dbReference type="PANTHER" id="PTHR23350:SF0">
    <property type="entry name" value="PEROXISOME BIOGENESIS FACTOR 10"/>
    <property type="match status" value="1"/>
</dbReference>
<dbReference type="GO" id="GO:0016558">
    <property type="term" value="P:protein import into peroxisome matrix"/>
    <property type="evidence" value="ECO:0007669"/>
    <property type="project" value="InterPro"/>
</dbReference>
<dbReference type="InterPro" id="IPR013083">
    <property type="entry name" value="Znf_RING/FYVE/PHD"/>
</dbReference>
<evidence type="ECO:0000256" key="9">
    <source>
        <dbReference type="ARBA" id="ARBA00022692"/>
    </source>
</evidence>
<keyword evidence="13" id="KW-0862">Zinc</keyword>
<feature type="domain" description="RING-type" evidence="20">
    <location>
        <begin position="334"/>
        <end position="373"/>
    </location>
</feature>
<dbReference type="Proteomes" id="UP000794436">
    <property type="component" value="Unassembled WGS sequence"/>
</dbReference>
<evidence type="ECO:0000313" key="21">
    <source>
        <dbReference type="EMBL" id="TMW67432.1"/>
    </source>
</evidence>
<evidence type="ECO:0000256" key="7">
    <source>
        <dbReference type="ARBA" id="ARBA00022593"/>
    </source>
</evidence>
<comment type="catalytic activity">
    <reaction evidence="1">
        <text>S-ubiquitinyl-[E2 ubiquitin-conjugating enzyme]-L-cysteine + [acceptor protein]-L-lysine = [E2 ubiquitin-conjugating enzyme]-L-cysteine + N(6)-ubiquitinyl-[acceptor protein]-L-lysine.</text>
        <dbReference type="EC" id="2.3.2.27"/>
    </reaction>
</comment>
<comment type="subcellular location">
    <subcellularLocation>
        <location evidence="2">Peroxisome membrane</location>
        <topology evidence="2">Multi-pass membrane protein</topology>
    </subcellularLocation>
</comment>
<evidence type="ECO:0000256" key="5">
    <source>
        <dbReference type="ARBA" id="ARBA00012483"/>
    </source>
</evidence>
<name>A0A8K1CPK9_PYTOL</name>
<dbReference type="EC" id="2.3.2.27" evidence="5"/>
<comment type="similarity">
    <text evidence="4">Belongs to the pex2/pex10/pex12 family.</text>
</comment>
<keyword evidence="16" id="KW-0472">Membrane</keyword>
<dbReference type="PROSITE" id="PS00518">
    <property type="entry name" value="ZF_RING_1"/>
    <property type="match status" value="1"/>
</dbReference>
<dbReference type="OrthoDB" id="6270329at2759"/>
<evidence type="ECO:0000256" key="17">
    <source>
        <dbReference type="ARBA" id="ARBA00023140"/>
    </source>
</evidence>
<keyword evidence="9" id="KW-0812">Transmembrane</keyword>
<keyword evidence="8" id="KW-0808">Transferase</keyword>
<accession>A0A8K1CPK9</accession>
<dbReference type="InterPro" id="IPR006845">
    <property type="entry name" value="Pex_N"/>
</dbReference>
<evidence type="ECO:0000256" key="19">
    <source>
        <dbReference type="SAM" id="MobiDB-lite"/>
    </source>
</evidence>
<keyword evidence="22" id="KW-1185">Reference proteome</keyword>
<comment type="pathway">
    <text evidence="3">Protein modification; protein ubiquitination.</text>
</comment>
<evidence type="ECO:0000256" key="1">
    <source>
        <dbReference type="ARBA" id="ARBA00000900"/>
    </source>
</evidence>
<evidence type="ECO:0000256" key="12">
    <source>
        <dbReference type="ARBA" id="ARBA00022786"/>
    </source>
</evidence>
<keyword evidence="14" id="KW-0653">Protein transport</keyword>
<evidence type="ECO:0000259" key="20">
    <source>
        <dbReference type="PROSITE" id="PS50089"/>
    </source>
</evidence>
<dbReference type="InterPro" id="IPR017907">
    <property type="entry name" value="Znf_RING_CS"/>
</dbReference>
<evidence type="ECO:0000256" key="2">
    <source>
        <dbReference type="ARBA" id="ARBA00004585"/>
    </source>
</evidence>
<feature type="compositionally biased region" description="Polar residues" evidence="19">
    <location>
        <begin position="299"/>
        <end position="312"/>
    </location>
</feature>
<dbReference type="PROSITE" id="PS50089">
    <property type="entry name" value="ZF_RING_2"/>
    <property type="match status" value="1"/>
</dbReference>
<comment type="caution">
    <text evidence="21">The sequence shown here is derived from an EMBL/GenBank/DDBJ whole genome shotgun (WGS) entry which is preliminary data.</text>
</comment>
<dbReference type="Pfam" id="PF04757">
    <property type="entry name" value="Pex2_Pex12"/>
    <property type="match status" value="1"/>
</dbReference>
<dbReference type="Gene3D" id="3.30.40.10">
    <property type="entry name" value="Zinc/RING finger domain, C3HC4 (zinc finger)"/>
    <property type="match status" value="1"/>
</dbReference>
<dbReference type="SUPFAM" id="SSF57850">
    <property type="entry name" value="RING/U-box"/>
    <property type="match status" value="1"/>
</dbReference>
<evidence type="ECO:0000256" key="3">
    <source>
        <dbReference type="ARBA" id="ARBA00004906"/>
    </source>
</evidence>
<keyword evidence="6" id="KW-0813">Transport</keyword>
<keyword evidence="10" id="KW-0479">Metal-binding</keyword>
<keyword evidence="11 18" id="KW-0863">Zinc-finger</keyword>
<evidence type="ECO:0000256" key="11">
    <source>
        <dbReference type="ARBA" id="ARBA00022771"/>
    </source>
</evidence>
<keyword evidence="17" id="KW-0576">Peroxisome</keyword>
<dbReference type="Pfam" id="PF13639">
    <property type="entry name" value="zf-RING_2"/>
    <property type="match status" value="1"/>
</dbReference>
<evidence type="ECO:0000256" key="16">
    <source>
        <dbReference type="ARBA" id="ARBA00023136"/>
    </source>
</evidence>
<dbReference type="SMART" id="SM00184">
    <property type="entry name" value="RING"/>
    <property type="match status" value="1"/>
</dbReference>
<gene>
    <name evidence="21" type="ORF">Poli38472_011052</name>
</gene>
<keyword evidence="15" id="KW-1133">Transmembrane helix</keyword>
<keyword evidence="7" id="KW-0962">Peroxisome biogenesis</keyword>
<evidence type="ECO:0000256" key="8">
    <source>
        <dbReference type="ARBA" id="ARBA00022679"/>
    </source>
</evidence>
<dbReference type="GO" id="GO:0008270">
    <property type="term" value="F:zinc ion binding"/>
    <property type="evidence" value="ECO:0007669"/>
    <property type="project" value="UniProtKB-KW"/>
</dbReference>